<feature type="transmembrane region" description="Helical" evidence="6">
    <location>
        <begin position="361"/>
        <end position="381"/>
    </location>
</feature>
<dbReference type="PANTHER" id="PTHR30287">
    <property type="entry name" value="MEMBRANE COMPONENT OF PREDICTED ABC SUPERFAMILY METABOLITE UPTAKE TRANSPORTER"/>
    <property type="match status" value="1"/>
</dbReference>
<evidence type="ECO:0000256" key="6">
    <source>
        <dbReference type="SAM" id="Phobius"/>
    </source>
</evidence>
<name>A0ABW9AC87_9BURK</name>
<feature type="transmembrane region" description="Helical" evidence="6">
    <location>
        <begin position="312"/>
        <end position="341"/>
    </location>
</feature>
<proteinExistence type="predicted"/>
<evidence type="ECO:0000256" key="2">
    <source>
        <dbReference type="ARBA" id="ARBA00022475"/>
    </source>
</evidence>
<dbReference type="InterPro" id="IPR038766">
    <property type="entry name" value="Membrane_comp_ABC_pdt"/>
</dbReference>
<feature type="domain" description="ABC3 transporter permease C-terminal" evidence="7">
    <location>
        <begin position="270"/>
        <end position="386"/>
    </location>
</feature>
<keyword evidence="9" id="KW-1185">Reference proteome</keyword>
<dbReference type="EMBL" id="JAQQFM010000007">
    <property type="protein sequence ID" value="MFL9925844.1"/>
    <property type="molecule type" value="Genomic_DNA"/>
</dbReference>
<sequence>MLIQSLRMTRRDWRVGELRFLLIALIVAVAALASVGFFVDRMRAGLVRDAHQLLGADMLIGADQSLPPQWLQQARTQGFSTAQTVVFPSMALAGEGDKARSVLSSIKAVSAAYPLRGKVRLADSAQAANAEGSDRPAQGIPQPGTVWVDPNILSSLELRVGDPLTLGDKVFRIASVITVEPDRGSAFVNFAPRVMLNESDLPATHLVQLGSRVTYRLLLAGEPKAIQNFQTSVEAQIEREKIRGVRIESLESGRPEMRATLDRAEQFLSLVGLLSAMLAALAVAMAARRFMERHLDACAMLRCLGMTQNQVTWLYLIEFVVVGLAGSVLGVALGYAAHFVLLQWLGQFMPTQLPPASWQPALQGVATGLLLLIGFALPPLLQLRNVPHNRVMRREQSAPQSLTLAAYVLGALVFVGLLLWQSRDLKLGMLTVAGFFGGFAVFALVAWMALRLLRHMRGLFDNPSWRFAITGLQRRPAAAIMQIVALGLGLMALLLLTVIRGDLVGAWRQSTPPDAPNRFVINIQPDQKDPVAQQLVKGGVQQPQLFPMIRGRLVQLNGKPVSAADYPEDRAKRLVDREFNLSTMRDMPPQNSIVAGRWYDDSKPEASVEEGLAKTLNIKLGDQLQFDIAGQLVSVPVTSLRKLEWGSLRVNFFVIINPAAMRDTPQSFITAFHLKPEQAGLGNVLTREFPNLTVVDIGSVLKQIQDVVGQVISAVEFLFLFTLSSGVLVLYAALAGSQDERVREAGLLRALGATRQQLAGAQRIEVLLVGAVAGLLAATGAAAIGWALAHYVFNFDWALSPWVWLAGMLIGAACAAIGGWAGLRHVLARPPLQTLREA</sequence>
<comment type="caution">
    <text evidence="8">The sequence shown here is derived from an EMBL/GenBank/DDBJ whole genome shotgun (WGS) entry which is preliminary data.</text>
</comment>
<keyword evidence="2" id="KW-1003">Cell membrane</keyword>
<dbReference type="Pfam" id="PF02687">
    <property type="entry name" value="FtsX"/>
    <property type="match status" value="2"/>
</dbReference>
<feature type="transmembrane region" description="Helical" evidence="6">
    <location>
        <begin position="801"/>
        <end position="823"/>
    </location>
</feature>
<feature type="transmembrane region" description="Helical" evidence="6">
    <location>
        <begin position="402"/>
        <end position="421"/>
    </location>
</feature>
<evidence type="ECO:0000256" key="1">
    <source>
        <dbReference type="ARBA" id="ARBA00004651"/>
    </source>
</evidence>
<gene>
    <name evidence="8" type="ORF">PQR62_16305</name>
</gene>
<organism evidence="8 9">
    <name type="scientific">Herbaspirillum lusitanum</name>
    <dbReference type="NCBI Taxonomy" id="213312"/>
    <lineage>
        <taxon>Bacteria</taxon>
        <taxon>Pseudomonadati</taxon>
        <taxon>Pseudomonadota</taxon>
        <taxon>Betaproteobacteria</taxon>
        <taxon>Burkholderiales</taxon>
        <taxon>Oxalobacteraceae</taxon>
        <taxon>Herbaspirillum</taxon>
    </lineage>
</organism>
<keyword evidence="5 6" id="KW-0472">Membrane</keyword>
<feature type="transmembrane region" description="Helical" evidence="6">
    <location>
        <begin position="766"/>
        <end position="789"/>
    </location>
</feature>
<feature type="transmembrane region" description="Helical" evidence="6">
    <location>
        <begin position="267"/>
        <end position="291"/>
    </location>
</feature>
<keyword evidence="4 6" id="KW-1133">Transmembrane helix</keyword>
<evidence type="ECO:0000313" key="8">
    <source>
        <dbReference type="EMBL" id="MFL9925844.1"/>
    </source>
</evidence>
<feature type="transmembrane region" description="Helical" evidence="6">
    <location>
        <begin position="427"/>
        <end position="450"/>
    </location>
</feature>
<dbReference type="RefSeq" id="WP_408159045.1">
    <property type="nucleotide sequence ID" value="NZ_JAQQFM010000007.1"/>
</dbReference>
<keyword evidence="3 6" id="KW-0812">Transmembrane</keyword>
<evidence type="ECO:0000256" key="5">
    <source>
        <dbReference type="ARBA" id="ARBA00023136"/>
    </source>
</evidence>
<evidence type="ECO:0000313" key="9">
    <source>
        <dbReference type="Proteomes" id="UP001629246"/>
    </source>
</evidence>
<feature type="domain" description="ABC3 transporter permease C-terminal" evidence="7">
    <location>
        <begin position="717"/>
        <end position="831"/>
    </location>
</feature>
<dbReference type="Proteomes" id="UP001629246">
    <property type="component" value="Unassembled WGS sequence"/>
</dbReference>
<comment type="subcellular location">
    <subcellularLocation>
        <location evidence="1">Cell membrane</location>
        <topology evidence="1">Multi-pass membrane protein</topology>
    </subcellularLocation>
</comment>
<evidence type="ECO:0000259" key="7">
    <source>
        <dbReference type="Pfam" id="PF02687"/>
    </source>
</evidence>
<feature type="transmembrane region" description="Helical" evidence="6">
    <location>
        <begin position="711"/>
        <end position="734"/>
    </location>
</feature>
<dbReference type="InterPro" id="IPR003838">
    <property type="entry name" value="ABC3_permease_C"/>
</dbReference>
<evidence type="ECO:0000256" key="4">
    <source>
        <dbReference type="ARBA" id="ARBA00022989"/>
    </source>
</evidence>
<feature type="transmembrane region" description="Helical" evidence="6">
    <location>
        <begin position="477"/>
        <end position="499"/>
    </location>
</feature>
<evidence type="ECO:0000256" key="3">
    <source>
        <dbReference type="ARBA" id="ARBA00022692"/>
    </source>
</evidence>
<reference evidence="8 9" key="1">
    <citation type="journal article" date="2024" name="Chem. Sci.">
        <title>Discovery of megapolipeptins by genome mining of a Burkholderiales bacteria collection.</title>
        <authorList>
            <person name="Paulo B.S."/>
            <person name="Recchia M.J.J."/>
            <person name="Lee S."/>
            <person name="Fergusson C.H."/>
            <person name="Romanowski S.B."/>
            <person name="Hernandez A."/>
            <person name="Krull N."/>
            <person name="Liu D.Y."/>
            <person name="Cavanagh H."/>
            <person name="Bos A."/>
            <person name="Gray C.A."/>
            <person name="Murphy B.T."/>
            <person name="Linington R.G."/>
            <person name="Eustaquio A.S."/>
        </authorList>
    </citation>
    <scope>NUCLEOTIDE SEQUENCE [LARGE SCALE GENOMIC DNA]</scope>
    <source>
        <strain evidence="8 9">RL21-008-BIB-A</strain>
    </source>
</reference>
<dbReference type="PANTHER" id="PTHR30287:SF1">
    <property type="entry name" value="INNER MEMBRANE PROTEIN"/>
    <property type="match status" value="1"/>
</dbReference>
<accession>A0ABW9AC87</accession>
<feature type="transmembrane region" description="Helical" evidence="6">
    <location>
        <begin position="20"/>
        <end position="39"/>
    </location>
</feature>
<protein>
    <submittedName>
        <fullName evidence="8">FtsX-like permease family protein</fullName>
    </submittedName>
</protein>